<proteinExistence type="predicted"/>
<feature type="domain" description="Xylose isomerase-like TIM barrel" evidence="1">
    <location>
        <begin position="24"/>
        <end position="228"/>
    </location>
</feature>
<dbReference type="GO" id="GO:0016853">
    <property type="term" value="F:isomerase activity"/>
    <property type="evidence" value="ECO:0007669"/>
    <property type="project" value="UniProtKB-KW"/>
</dbReference>
<dbReference type="RefSeq" id="WP_281815460.1">
    <property type="nucleotide sequence ID" value="NZ_BRLB01000005.1"/>
</dbReference>
<evidence type="ECO:0000313" key="2">
    <source>
        <dbReference type="EMBL" id="GKX29790.1"/>
    </source>
</evidence>
<keyword evidence="3" id="KW-1185">Reference proteome</keyword>
<dbReference type="InterPro" id="IPR050312">
    <property type="entry name" value="IolE/XylAMocC-like"/>
</dbReference>
<reference evidence="2" key="1">
    <citation type="submission" date="2022-06" db="EMBL/GenBank/DDBJ databases">
        <title>Vallitalea longa sp. nov., an anaerobic bacterium isolated from marine sediment.</title>
        <authorList>
            <person name="Hirano S."/>
            <person name="Terahara T."/>
            <person name="Mori K."/>
            <person name="Hamada M."/>
            <person name="Matsumoto R."/>
            <person name="Kobayashi T."/>
        </authorList>
    </citation>
    <scope>NUCLEOTIDE SEQUENCE</scope>
    <source>
        <strain evidence="2">SH18-1</strain>
    </source>
</reference>
<dbReference type="EMBL" id="BRLB01000005">
    <property type="protein sequence ID" value="GKX29790.1"/>
    <property type="molecule type" value="Genomic_DNA"/>
</dbReference>
<evidence type="ECO:0000313" key="3">
    <source>
        <dbReference type="Proteomes" id="UP001144256"/>
    </source>
</evidence>
<accession>A0A9W6DER2</accession>
<evidence type="ECO:0000259" key="1">
    <source>
        <dbReference type="Pfam" id="PF01261"/>
    </source>
</evidence>
<gene>
    <name evidence="2" type="ORF">SH1V18_22700</name>
</gene>
<dbReference type="SUPFAM" id="SSF51658">
    <property type="entry name" value="Xylose isomerase-like"/>
    <property type="match status" value="1"/>
</dbReference>
<dbReference type="InterPro" id="IPR036237">
    <property type="entry name" value="Xyl_isomerase-like_sf"/>
</dbReference>
<dbReference type="PANTHER" id="PTHR12110:SF41">
    <property type="entry name" value="INOSOSE DEHYDRATASE"/>
    <property type="match status" value="1"/>
</dbReference>
<keyword evidence="2" id="KW-0413">Isomerase</keyword>
<organism evidence="2 3">
    <name type="scientific">Vallitalea longa</name>
    <dbReference type="NCBI Taxonomy" id="2936439"/>
    <lineage>
        <taxon>Bacteria</taxon>
        <taxon>Bacillati</taxon>
        <taxon>Bacillota</taxon>
        <taxon>Clostridia</taxon>
        <taxon>Lachnospirales</taxon>
        <taxon>Vallitaleaceae</taxon>
        <taxon>Vallitalea</taxon>
    </lineage>
</organism>
<dbReference type="Proteomes" id="UP001144256">
    <property type="component" value="Unassembled WGS sequence"/>
</dbReference>
<dbReference type="AlphaFoldDB" id="A0A9W6DER2"/>
<protein>
    <submittedName>
        <fullName evidence="2">Sugar phosphate isomerase</fullName>
    </submittedName>
</protein>
<name>A0A9W6DER2_9FIRM</name>
<comment type="caution">
    <text evidence="2">The sequence shown here is derived from an EMBL/GenBank/DDBJ whole genome shotgun (WGS) entry which is preliminary data.</text>
</comment>
<sequence>MKIAAQLYTVHDFLGTKKDMEMTFKKVKEMGYDYIQLSGAGYIDDEKADFINELIKIYGLKICVTHMSYEQLNDELESLIKYHKMWNCQYIGIGAMPEQYRNKENINEFIEWANKIGKKVSDEGLTFTYHNHRFEFEKVDGKTFMEIMAEGFNDSVQILLDTYWVQSGGADPVSWIDKLKGKVDVVHFKDYGIKDNQEYFAEIGSGNFDWYKIIEACNRAGVKYAAIERDSGEIEAFESLAISRNYLKEVHGL</sequence>
<dbReference type="InterPro" id="IPR013022">
    <property type="entry name" value="Xyl_isomerase-like_TIM-brl"/>
</dbReference>
<dbReference type="Pfam" id="PF01261">
    <property type="entry name" value="AP_endonuc_2"/>
    <property type="match status" value="1"/>
</dbReference>
<dbReference type="PANTHER" id="PTHR12110">
    <property type="entry name" value="HYDROXYPYRUVATE ISOMERASE"/>
    <property type="match status" value="1"/>
</dbReference>
<dbReference type="Gene3D" id="3.20.20.150">
    <property type="entry name" value="Divalent-metal-dependent TIM barrel enzymes"/>
    <property type="match status" value="1"/>
</dbReference>